<evidence type="ECO:0000256" key="1">
    <source>
        <dbReference type="ARBA" id="ARBA00010996"/>
    </source>
</evidence>
<dbReference type="RefSeq" id="WP_168674576.1">
    <property type="nucleotide sequence ID" value="NZ_JAAVTK010000012.1"/>
</dbReference>
<comment type="caution">
    <text evidence="4">The sequence shown here is derived from an EMBL/GenBank/DDBJ whole genome shotgun (WGS) entry which is preliminary data.</text>
</comment>
<evidence type="ECO:0000313" key="5">
    <source>
        <dbReference type="Proteomes" id="UP000717634"/>
    </source>
</evidence>
<sequence>MKKYLPLLLLLFMASCQEKPVEKAVRLPYYDTADFTPKWEMPAGQPFHQIRPFSLINQKNQVFTEKDLAGKICVADFFFTFCPGICPRMTSSMGDLQKAFIDDDNILLLSHSVMPDADSAGVLQRYAQEKKVNFKRWKLLTGDKKEIYDLGRKYYFVEEDEGIKKGPEVFLHTENFVLIDKQRHLRGIYNGLDPNSIQDLIRDIKILEKEPVLAVGQQVASH</sequence>
<dbReference type="PROSITE" id="PS51257">
    <property type="entry name" value="PROKAR_LIPOPROTEIN"/>
    <property type="match status" value="1"/>
</dbReference>
<dbReference type="CDD" id="cd02968">
    <property type="entry name" value="SCO"/>
    <property type="match status" value="1"/>
</dbReference>
<dbReference type="SUPFAM" id="SSF52833">
    <property type="entry name" value="Thioredoxin-like"/>
    <property type="match status" value="1"/>
</dbReference>
<keyword evidence="2" id="KW-0186">Copper</keyword>
<evidence type="ECO:0000256" key="2">
    <source>
        <dbReference type="ARBA" id="ARBA00023008"/>
    </source>
</evidence>
<dbReference type="Proteomes" id="UP000717634">
    <property type="component" value="Unassembled WGS sequence"/>
</dbReference>
<keyword evidence="5" id="KW-1185">Reference proteome</keyword>
<dbReference type="EMBL" id="JAAVTK010000012">
    <property type="protein sequence ID" value="NKI90995.1"/>
    <property type="molecule type" value="Genomic_DNA"/>
</dbReference>
<protein>
    <submittedName>
        <fullName evidence="4">Protein SCO1/2</fullName>
    </submittedName>
</protein>
<evidence type="ECO:0000259" key="3">
    <source>
        <dbReference type="PROSITE" id="PS51352"/>
    </source>
</evidence>
<name>A0ABX1HLA0_9BACT</name>
<dbReference type="PROSITE" id="PS51352">
    <property type="entry name" value="THIOREDOXIN_2"/>
    <property type="match status" value="1"/>
</dbReference>
<dbReference type="InterPro" id="IPR036249">
    <property type="entry name" value="Thioredoxin-like_sf"/>
</dbReference>
<dbReference type="Gene3D" id="3.40.30.10">
    <property type="entry name" value="Glutaredoxin"/>
    <property type="match status" value="1"/>
</dbReference>
<gene>
    <name evidence="4" type="ORF">HBN54_003607</name>
</gene>
<dbReference type="InterPro" id="IPR013766">
    <property type="entry name" value="Thioredoxin_domain"/>
</dbReference>
<dbReference type="PANTHER" id="PTHR12151">
    <property type="entry name" value="ELECTRON TRANSPORT PROTIN SCO1/SENC FAMILY MEMBER"/>
    <property type="match status" value="1"/>
</dbReference>
<dbReference type="PANTHER" id="PTHR12151:SF25">
    <property type="entry name" value="LINALOOL DEHYDRATASE_ISOMERASE DOMAIN-CONTAINING PROTEIN"/>
    <property type="match status" value="1"/>
</dbReference>
<evidence type="ECO:0000313" key="4">
    <source>
        <dbReference type="EMBL" id="NKI90995.1"/>
    </source>
</evidence>
<dbReference type="InterPro" id="IPR003782">
    <property type="entry name" value="SCO1/SenC"/>
</dbReference>
<feature type="domain" description="Thioredoxin" evidence="3">
    <location>
        <begin position="41"/>
        <end position="209"/>
    </location>
</feature>
<dbReference type="Pfam" id="PF02630">
    <property type="entry name" value="SCO1-SenC"/>
    <property type="match status" value="1"/>
</dbReference>
<accession>A0ABX1HLA0</accession>
<proteinExistence type="inferred from homology"/>
<organism evidence="4 5">
    <name type="scientific">Hymenobacter artigasi</name>
    <dbReference type="NCBI Taxonomy" id="2719616"/>
    <lineage>
        <taxon>Bacteria</taxon>
        <taxon>Pseudomonadati</taxon>
        <taxon>Bacteroidota</taxon>
        <taxon>Cytophagia</taxon>
        <taxon>Cytophagales</taxon>
        <taxon>Hymenobacteraceae</taxon>
        <taxon>Hymenobacter</taxon>
    </lineage>
</organism>
<reference evidence="4 5" key="1">
    <citation type="submission" date="2020-03" db="EMBL/GenBank/DDBJ databases">
        <title>Genomic Encyclopedia of Type Strains, Phase IV (KMG-V): Genome sequencing to study the core and pangenomes of soil and plant-associated prokaryotes.</title>
        <authorList>
            <person name="Whitman W."/>
        </authorList>
    </citation>
    <scope>NUCLEOTIDE SEQUENCE [LARGE SCALE GENOMIC DNA]</scope>
    <source>
        <strain evidence="4 5">1B</strain>
    </source>
</reference>
<comment type="similarity">
    <text evidence="1">Belongs to the SCO1/2 family.</text>
</comment>